<feature type="binding site" evidence="10">
    <location>
        <position position="186"/>
    </location>
    <ligand>
        <name>substrate</name>
    </ligand>
</feature>
<comment type="caution">
    <text evidence="10">Lacks conserved residue(s) required for the propagation of feature annotation.</text>
</comment>
<comment type="similarity">
    <text evidence="1 10 11">Belongs to the HAM1 NTPase family.</text>
</comment>
<comment type="subunit">
    <text evidence="2 10">Homodimer.</text>
</comment>
<keyword evidence="7 10" id="KW-0546">Nucleotide metabolism</keyword>
<evidence type="ECO:0000256" key="3">
    <source>
        <dbReference type="ARBA" id="ARBA00022723"/>
    </source>
</evidence>
<dbReference type="GO" id="GO:0036220">
    <property type="term" value="F:ITP diphosphatase activity"/>
    <property type="evidence" value="ECO:0007669"/>
    <property type="project" value="UniProtKB-UniRule"/>
</dbReference>
<evidence type="ECO:0000256" key="2">
    <source>
        <dbReference type="ARBA" id="ARBA00011738"/>
    </source>
</evidence>
<dbReference type="InterPro" id="IPR029001">
    <property type="entry name" value="ITPase-like_fam"/>
</dbReference>
<dbReference type="InterPro" id="IPR002637">
    <property type="entry name" value="RdgB/HAM1"/>
</dbReference>
<comment type="catalytic activity">
    <reaction evidence="9 10">
        <text>XTP + H2O = XMP + diphosphate + H(+)</text>
        <dbReference type="Rhea" id="RHEA:28610"/>
        <dbReference type="ChEBI" id="CHEBI:15377"/>
        <dbReference type="ChEBI" id="CHEBI:15378"/>
        <dbReference type="ChEBI" id="CHEBI:33019"/>
        <dbReference type="ChEBI" id="CHEBI:57464"/>
        <dbReference type="ChEBI" id="CHEBI:61314"/>
        <dbReference type="EC" id="3.6.1.66"/>
    </reaction>
</comment>
<dbReference type="SUPFAM" id="SSF52972">
    <property type="entry name" value="ITPase-like"/>
    <property type="match status" value="1"/>
</dbReference>
<dbReference type="FunFam" id="3.90.950.10:FF:000001">
    <property type="entry name" value="dITP/XTP pyrophosphatase"/>
    <property type="match status" value="1"/>
</dbReference>
<keyword evidence="6 10" id="KW-0460">Magnesium</keyword>
<dbReference type="GO" id="GO:0036222">
    <property type="term" value="F:XTP diphosphatase activity"/>
    <property type="evidence" value="ECO:0007669"/>
    <property type="project" value="UniProtKB-UniRule"/>
</dbReference>
<dbReference type="GO" id="GO:0009117">
    <property type="term" value="P:nucleotide metabolic process"/>
    <property type="evidence" value="ECO:0007669"/>
    <property type="project" value="UniProtKB-KW"/>
</dbReference>
<accession>A0AB38XMI9</accession>
<evidence type="ECO:0000256" key="11">
    <source>
        <dbReference type="RuleBase" id="RU003781"/>
    </source>
</evidence>
<feature type="binding site" evidence="10">
    <location>
        <begin position="163"/>
        <end position="166"/>
    </location>
    <ligand>
        <name>substrate</name>
    </ligand>
</feature>
<dbReference type="NCBIfam" id="TIGR00042">
    <property type="entry name" value="RdgB/HAM1 family non-canonical purine NTP pyrophosphatase"/>
    <property type="match status" value="1"/>
</dbReference>
<proteinExistence type="inferred from homology"/>
<evidence type="ECO:0000256" key="1">
    <source>
        <dbReference type="ARBA" id="ARBA00008023"/>
    </source>
</evidence>
<protein>
    <recommendedName>
        <fullName evidence="10">dITP/XTP pyrophosphatase</fullName>
        <ecNumber evidence="10">3.6.1.66</ecNumber>
    </recommendedName>
    <alternativeName>
        <fullName evidence="10">Non-canonical purine NTP pyrophosphatase</fullName>
    </alternativeName>
    <alternativeName>
        <fullName evidence="10">Non-standard purine NTP pyrophosphatase</fullName>
    </alternativeName>
    <alternativeName>
        <fullName evidence="10">Nucleoside-triphosphate diphosphatase</fullName>
    </alternativeName>
    <alternativeName>
        <fullName evidence="10">Nucleoside-triphosphate pyrophosphatase</fullName>
        <shortName evidence="10">NTPase</shortName>
    </alternativeName>
</protein>
<keyword evidence="5 10" id="KW-0378">Hydrolase</keyword>
<organism evidence="12 13">
    <name type="scientific">Winkia neuii subsp. anitrata</name>
    <dbReference type="NCBI Taxonomy" id="29318"/>
    <lineage>
        <taxon>Bacteria</taxon>
        <taxon>Bacillati</taxon>
        <taxon>Actinomycetota</taxon>
        <taxon>Actinomycetes</taxon>
        <taxon>Actinomycetales</taxon>
        <taxon>Actinomycetaceae</taxon>
        <taxon>Winkia</taxon>
    </lineage>
</organism>
<name>A0AB38XMI9_9ACTO</name>
<evidence type="ECO:0000256" key="5">
    <source>
        <dbReference type="ARBA" id="ARBA00022801"/>
    </source>
</evidence>
<dbReference type="KEGG" id="wne:PIG85_07565"/>
<evidence type="ECO:0000256" key="4">
    <source>
        <dbReference type="ARBA" id="ARBA00022741"/>
    </source>
</evidence>
<sequence>MNKLSDKVKLVLATHNQHKLFELHQILAEELTNFDPDAVVSAAGLGAPEPKEDGVTFEQNALLKAHALTDATGLPAIADDSGICVDVLGGAPGIFSARWAGRHGDDAANLDLLLGQLADVPDKYRGAAFVSAAALVLPDGTEVVRMGKVSGQLLHERHGEGGFGYDPIFRPDGYEVTTAQMSPEQKNQISHRGISFRALAKDIAPLL</sequence>
<dbReference type="GO" id="GO:0009146">
    <property type="term" value="P:purine nucleoside triphosphate catabolic process"/>
    <property type="evidence" value="ECO:0007669"/>
    <property type="project" value="UniProtKB-UniRule"/>
</dbReference>
<keyword evidence="3 10" id="KW-0479">Metal-binding</keyword>
<evidence type="ECO:0000256" key="10">
    <source>
        <dbReference type="HAMAP-Rule" id="MF_01405"/>
    </source>
</evidence>
<dbReference type="InterPro" id="IPR020922">
    <property type="entry name" value="dITP/XTP_pyrophosphatase"/>
</dbReference>
<dbReference type="Pfam" id="PF01725">
    <property type="entry name" value="Ham1p_like"/>
    <property type="match status" value="1"/>
</dbReference>
<evidence type="ECO:0000256" key="8">
    <source>
        <dbReference type="ARBA" id="ARBA00051875"/>
    </source>
</evidence>
<evidence type="ECO:0000256" key="6">
    <source>
        <dbReference type="ARBA" id="ARBA00022842"/>
    </source>
</evidence>
<dbReference type="GO" id="GO:0035870">
    <property type="term" value="F:dITP diphosphatase activity"/>
    <property type="evidence" value="ECO:0007669"/>
    <property type="project" value="UniProtKB-UniRule"/>
</dbReference>
<dbReference type="GO" id="GO:0000166">
    <property type="term" value="F:nucleotide binding"/>
    <property type="evidence" value="ECO:0007669"/>
    <property type="project" value="UniProtKB-KW"/>
</dbReference>
<evidence type="ECO:0000256" key="9">
    <source>
        <dbReference type="ARBA" id="ARBA00052017"/>
    </source>
</evidence>
<dbReference type="CDD" id="cd00515">
    <property type="entry name" value="HAM1"/>
    <property type="match status" value="1"/>
</dbReference>
<evidence type="ECO:0000313" key="13">
    <source>
        <dbReference type="Proteomes" id="UP001211044"/>
    </source>
</evidence>
<dbReference type="EC" id="3.6.1.66" evidence="10"/>
<reference evidence="12" key="1">
    <citation type="submission" date="2023-01" db="EMBL/GenBank/DDBJ databases">
        <title>Comparative Genomic Analysis of the Clinically-Derived Winkia Strain NY0527 Provides Evidence into the Taxonomic Reassignment of Winkia neuii and Characterizes Their Virulence Traits.</title>
        <authorList>
            <person name="Cai X."/>
            <person name="Peng Y."/>
            <person name="Li M."/>
            <person name="Qiu Y."/>
            <person name="Wang Y."/>
            <person name="Xu L."/>
            <person name="Hou Q."/>
        </authorList>
    </citation>
    <scope>NUCLEOTIDE SEQUENCE</scope>
    <source>
        <strain evidence="12">NY0527</strain>
    </source>
</reference>
<evidence type="ECO:0000256" key="7">
    <source>
        <dbReference type="ARBA" id="ARBA00023080"/>
    </source>
</evidence>
<dbReference type="HAMAP" id="MF_01405">
    <property type="entry name" value="Non_canon_purine_NTPase"/>
    <property type="match status" value="1"/>
</dbReference>
<dbReference type="AlphaFoldDB" id="A0AB38XMI9"/>
<dbReference type="PANTHER" id="PTHR11067:SF9">
    <property type="entry name" value="INOSINE TRIPHOSPHATE PYROPHOSPHATASE"/>
    <property type="match status" value="1"/>
</dbReference>
<dbReference type="RefSeq" id="WP_101485937.1">
    <property type="nucleotide sequence ID" value="NZ_CP116394.1"/>
</dbReference>
<dbReference type="Proteomes" id="UP001211044">
    <property type="component" value="Chromosome"/>
</dbReference>
<feature type="active site" description="Proton acceptor" evidence="10">
    <location>
        <position position="80"/>
    </location>
</feature>
<evidence type="ECO:0000313" key="12">
    <source>
        <dbReference type="EMBL" id="WCE45508.1"/>
    </source>
</evidence>
<comment type="cofactor">
    <cofactor evidence="10">
        <name>Mg(2+)</name>
        <dbReference type="ChEBI" id="CHEBI:18420"/>
    </cofactor>
    <text evidence="10">Binds 1 Mg(2+) ion per subunit.</text>
</comment>
<dbReference type="GO" id="GO:0046872">
    <property type="term" value="F:metal ion binding"/>
    <property type="evidence" value="ECO:0007669"/>
    <property type="project" value="UniProtKB-KW"/>
</dbReference>
<comment type="catalytic activity">
    <reaction evidence="8 10">
        <text>dITP + H2O = dIMP + diphosphate + H(+)</text>
        <dbReference type="Rhea" id="RHEA:28342"/>
        <dbReference type="ChEBI" id="CHEBI:15377"/>
        <dbReference type="ChEBI" id="CHEBI:15378"/>
        <dbReference type="ChEBI" id="CHEBI:33019"/>
        <dbReference type="ChEBI" id="CHEBI:61194"/>
        <dbReference type="ChEBI" id="CHEBI:61382"/>
        <dbReference type="EC" id="3.6.1.66"/>
    </reaction>
</comment>
<feature type="binding site" evidence="10">
    <location>
        <position position="80"/>
    </location>
    <ligand>
        <name>Mg(2+)</name>
        <dbReference type="ChEBI" id="CHEBI:18420"/>
    </ligand>
</feature>
<gene>
    <name evidence="12" type="primary">rdgB</name>
    <name evidence="12" type="ORF">PIG85_07565</name>
</gene>
<feature type="binding site" evidence="10">
    <location>
        <position position="81"/>
    </location>
    <ligand>
        <name>substrate</name>
    </ligand>
</feature>
<comment type="function">
    <text evidence="10">Pyrophosphatase that catalyzes the hydrolysis of nucleoside triphosphates to their monophosphate derivatives, with a high preference for the non-canonical purine nucleotides XTP (xanthosine triphosphate), dITP (deoxyinosine triphosphate) and ITP. Seems to function as a house-cleaning enzyme that removes non-canonical purine nucleotides from the nucleotide pool, thus preventing their incorporation into DNA/RNA and avoiding chromosomal lesions.</text>
</comment>
<keyword evidence="4 10" id="KW-0547">Nucleotide-binding</keyword>
<dbReference type="PANTHER" id="PTHR11067">
    <property type="entry name" value="INOSINE TRIPHOSPHATE PYROPHOSPHATASE/HAM1 PROTEIN"/>
    <property type="match status" value="1"/>
</dbReference>
<dbReference type="Gene3D" id="3.90.950.10">
    <property type="match status" value="1"/>
</dbReference>
<dbReference type="GO" id="GO:0005829">
    <property type="term" value="C:cytosol"/>
    <property type="evidence" value="ECO:0007669"/>
    <property type="project" value="TreeGrafter"/>
</dbReference>
<dbReference type="GO" id="GO:0017111">
    <property type="term" value="F:ribonucleoside triphosphate phosphatase activity"/>
    <property type="evidence" value="ECO:0007669"/>
    <property type="project" value="InterPro"/>
</dbReference>
<feature type="binding site" evidence="10">
    <location>
        <begin position="191"/>
        <end position="192"/>
    </location>
    <ligand>
        <name>substrate</name>
    </ligand>
</feature>
<dbReference type="EMBL" id="CP116394">
    <property type="protein sequence ID" value="WCE45508.1"/>
    <property type="molecule type" value="Genomic_DNA"/>
</dbReference>
<feature type="binding site" evidence="10">
    <location>
        <begin position="14"/>
        <end position="19"/>
    </location>
    <ligand>
        <name>substrate</name>
    </ligand>
</feature>
<comment type="catalytic activity">
    <reaction evidence="10">
        <text>ITP + H2O = IMP + diphosphate + H(+)</text>
        <dbReference type="Rhea" id="RHEA:29399"/>
        <dbReference type="ChEBI" id="CHEBI:15377"/>
        <dbReference type="ChEBI" id="CHEBI:15378"/>
        <dbReference type="ChEBI" id="CHEBI:33019"/>
        <dbReference type="ChEBI" id="CHEBI:58053"/>
        <dbReference type="ChEBI" id="CHEBI:61402"/>
        <dbReference type="EC" id="3.6.1.66"/>
    </reaction>
</comment>